<evidence type="ECO:0000256" key="1">
    <source>
        <dbReference type="SAM" id="Coils"/>
    </source>
</evidence>
<feature type="signal peptide" evidence="2">
    <location>
        <begin position="1"/>
        <end position="23"/>
    </location>
</feature>
<organism evidence="3 4">
    <name type="scientific">Thalassotalea eurytherma</name>
    <dbReference type="NCBI Taxonomy" id="1144278"/>
    <lineage>
        <taxon>Bacteria</taxon>
        <taxon>Pseudomonadati</taxon>
        <taxon>Pseudomonadota</taxon>
        <taxon>Gammaproteobacteria</taxon>
        <taxon>Alteromonadales</taxon>
        <taxon>Colwelliaceae</taxon>
        <taxon>Thalassotalea</taxon>
    </lineage>
</organism>
<proteinExistence type="predicted"/>
<evidence type="ECO:0000256" key="2">
    <source>
        <dbReference type="SAM" id="SignalP"/>
    </source>
</evidence>
<feature type="chain" id="PRO_5046693647" evidence="2">
    <location>
        <begin position="24"/>
        <end position="141"/>
    </location>
</feature>
<comment type="caution">
    <text evidence="3">The sequence shown here is derived from an EMBL/GenBank/DDBJ whole genome shotgun (WGS) entry which is preliminary data.</text>
</comment>
<reference evidence="3 4" key="1">
    <citation type="submission" date="2023-03" db="EMBL/GenBank/DDBJ databases">
        <title>Draft genome sequence of Thalassotalea eurytherma JCM 18482T.</title>
        <authorList>
            <person name="Sawabe T."/>
        </authorList>
    </citation>
    <scope>NUCLEOTIDE SEQUENCE [LARGE SCALE GENOMIC DNA]</scope>
    <source>
        <strain evidence="3 4">JCM 18482</strain>
    </source>
</reference>
<name>A0ABQ6GZY1_9GAMM</name>
<sequence length="141" mass="16188">MTKRPLNVLLACFFSVFAITVNASGISDGIAKVKQQVEQTKTRLNLTDKQKEQVTPIFENSMSKRQAILSDYGIDLDSYEIKSGEKLGFRKARKLKNEMEELREQTLTELETVLTDEQLAEYQEIQEEIASKIRSRIRASR</sequence>
<feature type="coiled-coil region" evidence="1">
    <location>
        <begin position="85"/>
        <end position="112"/>
    </location>
</feature>
<evidence type="ECO:0000313" key="3">
    <source>
        <dbReference type="EMBL" id="GLX81465.1"/>
    </source>
</evidence>
<keyword evidence="2" id="KW-0732">Signal</keyword>
<dbReference type="Proteomes" id="UP001157133">
    <property type="component" value="Unassembled WGS sequence"/>
</dbReference>
<keyword evidence="1" id="KW-0175">Coiled coil</keyword>
<keyword evidence="4" id="KW-1185">Reference proteome</keyword>
<dbReference type="EMBL" id="BSSU01000004">
    <property type="protein sequence ID" value="GLX81465.1"/>
    <property type="molecule type" value="Genomic_DNA"/>
</dbReference>
<evidence type="ECO:0000313" key="4">
    <source>
        <dbReference type="Proteomes" id="UP001157133"/>
    </source>
</evidence>
<dbReference type="RefSeq" id="WP_284206799.1">
    <property type="nucleotide sequence ID" value="NZ_BSSU01000004.1"/>
</dbReference>
<accession>A0ABQ6GZY1</accession>
<dbReference type="Gene3D" id="1.20.120.1490">
    <property type="match status" value="1"/>
</dbReference>
<gene>
    <name evidence="3" type="ORF">theurythT_09170</name>
</gene>
<protein>
    <submittedName>
        <fullName evidence="3">Uncharacterized protein</fullName>
    </submittedName>
</protein>